<dbReference type="SMART" id="SM00110">
    <property type="entry name" value="C1Q"/>
    <property type="match status" value="1"/>
</dbReference>
<evidence type="ECO:0000256" key="3">
    <source>
        <dbReference type="SAM" id="Coils"/>
    </source>
</evidence>
<dbReference type="Proteomes" id="UP001164746">
    <property type="component" value="Chromosome 10"/>
</dbReference>
<evidence type="ECO:0000256" key="2">
    <source>
        <dbReference type="ARBA" id="ARBA00022525"/>
    </source>
</evidence>
<keyword evidence="3" id="KW-0175">Coiled coil</keyword>
<organism evidence="6 7">
    <name type="scientific">Mya arenaria</name>
    <name type="common">Soft-shell clam</name>
    <dbReference type="NCBI Taxonomy" id="6604"/>
    <lineage>
        <taxon>Eukaryota</taxon>
        <taxon>Metazoa</taxon>
        <taxon>Spiralia</taxon>
        <taxon>Lophotrochozoa</taxon>
        <taxon>Mollusca</taxon>
        <taxon>Bivalvia</taxon>
        <taxon>Autobranchia</taxon>
        <taxon>Heteroconchia</taxon>
        <taxon>Euheterodonta</taxon>
        <taxon>Imparidentia</taxon>
        <taxon>Neoheterodontei</taxon>
        <taxon>Myida</taxon>
        <taxon>Myoidea</taxon>
        <taxon>Myidae</taxon>
        <taxon>Mya</taxon>
    </lineage>
</organism>
<dbReference type="PANTHER" id="PTHR15427">
    <property type="entry name" value="EMILIN ELASTIN MICROFIBRIL INTERFACE-LOCATED PROTEIN ELASTIN MICROFIBRIL INTERFACER"/>
    <property type="match status" value="1"/>
</dbReference>
<dbReference type="InterPro" id="IPR008983">
    <property type="entry name" value="Tumour_necrosis_fac-like_dom"/>
</dbReference>
<feature type="signal peptide" evidence="4">
    <location>
        <begin position="1"/>
        <end position="19"/>
    </location>
</feature>
<accession>A0ABY7F7Y5</accession>
<dbReference type="InterPro" id="IPR001073">
    <property type="entry name" value="C1q_dom"/>
</dbReference>
<protein>
    <recommendedName>
        <fullName evidence="5">C1q domain-containing protein</fullName>
    </recommendedName>
</protein>
<proteinExistence type="predicted"/>
<feature type="chain" id="PRO_5047116029" description="C1q domain-containing protein" evidence="4">
    <location>
        <begin position="20"/>
        <end position="235"/>
    </location>
</feature>
<dbReference type="PROSITE" id="PS50871">
    <property type="entry name" value="C1Q"/>
    <property type="match status" value="1"/>
</dbReference>
<keyword evidence="4" id="KW-0732">Signal</keyword>
<evidence type="ECO:0000259" key="5">
    <source>
        <dbReference type="PROSITE" id="PS50871"/>
    </source>
</evidence>
<name>A0ABY7F7Y5_MYAAR</name>
<reference evidence="6" key="1">
    <citation type="submission" date="2022-11" db="EMBL/GenBank/DDBJ databases">
        <title>Centuries of genome instability and evolution in soft-shell clam transmissible cancer (bioRxiv).</title>
        <authorList>
            <person name="Hart S.F.M."/>
            <person name="Yonemitsu M.A."/>
            <person name="Giersch R.M."/>
            <person name="Beal B.F."/>
            <person name="Arriagada G."/>
            <person name="Davis B.W."/>
            <person name="Ostrander E.A."/>
            <person name="Goff S.P."/>
            <person name="Metzger M.J."/>
        </authorList>
    </citation>
    <scope>NUCLEOTIDE SEQUENCE</scope>
    <source>
        <strain evidence="6">MELC-2E11</strain>
        <tissue evidence="6">Siphon/mantle</tissue>
    </source>
</reference>
<dbReference type="Pfam" id="PF00386">
    <property type="entry name" value="C1q"/>
    <property type="match status" value="1"/>
</dbReference>
<dbReference type="SUPFAM" id="SSF49842">
    <property type="entry name" value="TNF-like"/>
    <property type="match status" value="1"/>
</dbReference>
<feature type="coiled-coil region" evidence="3">
    <location>
        <begin position="56"/>
        <end position="90"/>
    </location>
</feature>
<dbReference type="Gene3D" id="2.60.120.40">
    <property type="match status" value="1"/>
</dbReference>
<evidence type="ECO:0000313" key="7">
    <source>
        <dbReference type="Proteomes" id="UP001164746"/>
    </source>
</evidence>
<keyword evidence="2" id="KW-0964">Secreted</keyword>
<dbReference type="EMBL" id="CP111021">
    <property type="protein sequence ID" value="WAR16911.1"/>
    <property type="molecule type" value="Genomic_DNA"/>
</dbReference>
<evidence type="ECO:0000256" key="1">
    <source>
        <dbReference type="ARBA" id="ARBA00004613"/>
    </source>
</evidence>
<comment type="subcellular location">
    <subcellularLocation>
        <location evidence="1">Secreted</location>
    </subcellularLocation>
</comment>
<keyword evidence="7" id="KW-1185">Reference proteome</keyword>
<evidence type="ECO:0000313" key="6">
    <source>
        <dbReference type="EMBL" id="WAR16911.1"/>
    </source>
</evidence>
<gene>
    <name evidence="6" type="ORF">MAR_031505</name>
</gene>
<evidence type="ECO:0000256" key="4">
    <source>
        <dbReference type="SAM" id="SignalP"/>
    </source>
</evidence>
<dbReference type="InterPro" id="IPR050392">
    <property type="entry name" value="Collagen/C1q_domain"/>
</dbReference>
<feature type="domain" description="C1q" evidence="5">
    <location>
        <begin position="102"/>
        <end position="235"/>
    </location>
</feature>
<dbReference type="PANTHER" id="PTHR15427:SF50">
    <property type="entry name" value="COMPLEMENT C1Q TUMOR NECROSIS FACTOR-RELATED PROTEIN 2-LIKE"/>
    <property type="match status" value="1"/>
</dbReference>
<dbReference type="PRINTS" id="PR00007">
    <property type="entry name" value="COMPLEMNTC1Q"/>
</dbReference>
<sequence length="235" mass="26953">MYVFTLTLFVTLVIQQTSGFKEPECSRYHYEEQILERVVRMGMEFKYQKKDVTNILETVAAKLDAFSKELQVLKRENEELKSSLRDEVQISISDLEKVKEKSFLPIVFFNSKNVADTTVKAGHTIVFTETLVNDGNAYDNTTGIFTAPEDGIYLVSLHMCVKNKQNLYYGLVIDGKESLRGEMYEYRAVTCNSVQQLLTIKAGNRVWIQVYVKDAVLLQSAIHWNMFSAFLLNKG</sequence>